<dbReference type="Proteomes" id="UP001596473">
    <property type="component" value="Unassembled WGS sequence"/>
</dbReference>
<evidence type="ECO:0000313" key="4">
    <source>
        <dbReference type="Proteomes" id="UP001596473"/>
    </source>
</evidence>
<dbReference type="RefSeq" id="WP_380189032.1">
    <property type="nucleotide sequence ID" value="NZ_JBHTBQ010000035.1"/>
</dbReference>
<organism evidence="3 4">
    <name type="scientific">Iodobacter arcticus</name>
    <dbReference type="NCBI Taxonomy" id="590593"/>
    <lineage>
        <taxon>Bacteria</taxon>
        <taxon>Pseudomonadati</taxon>
        <taxon>Pseudomonadota</taxon>
        <taxon>Betaproteobacteria</taxon>
        <taxon>Neisseriales</taxon>
        <taxon>Chitinibacteraceae</taxon>
        <taxon>Iodobacter</taxon>
    </lineage>
</organism>
<dbReference type="InterPro" id="IPR000286">
    <property type="entry name" value="HDACs"/>
</dbReference>
<reference evidence="4" key="1">
    <citation type="journal article" date="2019" name="Int. J. Syst. Evol. Microbiol.">
        <title>The Global Catalogue of Microorganisms (GCM) 10K type strain sequencing project: providing services to taxonomists for standard genome sequencing and annotation.</title>
        <authorList>
            <consortium name="The Broad Institute Genomics Platform"/>
            <consortium name="The Broad Institute Genome Sequencing Center for Infectious Disease"/>
            <person name="Wu L."/>
            <person name="Ma J."/>
        </authorList>
    </citation>
    <scope>NUCLEOTIDE SEQUENCE [LARGE SCALE GENOMIC DNA]</scope>
    <source>
        <strain evidence="4">CCUG 62945</strain>
    </source>
</reference>
<keyword evidence="4" id="KW-1185">Reference proteome</keyword>
<dbReference type="InterPro" id="IPR037138">
    <property type="entry name" value="His_deacetylse_dom_sf"/>
</dbReference>
<dbReference type="PANTHER" id="PTHR10625:SF10">
    <property type="entry name" value="HISTONE DEACETYLASE HDAC1"/>
    <property type="match status" value="1"/>
</dbReference>
<accession>A0ABW2R2H8</accession>
<comment type="caution">
    <text evidence="3">The sequence shown here is derived from an EMBL/GenBank/DDBJ whole genome shotgun (WGS) entry which is preliminary data.</text>
</comment>
<proteinExistence type="inferred from homology"/>
<dbReference type="PANTHER" id="PTHR10625">
    <property type="entry name" value="HISTONE DEACETYLASE HDAC1-RELATED"/>
    <property type="match status" value="1"/>
</dbReference>
<comment type="similarity">
    <text evidence="1">Belongs to the histone deacetylase family.</text>
</comment>
<dbReference type="SUPFAM" id="SSF52768">
    <property type="entry name" value="Arginase/deacetylase"/>
    <property type="match status" value="1"/>
</dbReference>
<dbReference type="EMBL" id="JBHTBQ010000035">
    <property type="protein sequence ID" value="MFC7421475.1"/>
    <property type="molecule type" value="Genomic_DNA"/>
</dbReference>
<name>A0ABW2R2H8_9NEIS</name>
<dbReference type="CDD" id="cd11599">
    <property type="entry name" value="HDAC_classII_2"/>
    <property type="match status" value="1"/>
</dbReference>
<evidence type="ECO:0000313" key="3">
    <source>
        <dbReference type="EMBL" id="MFC7421475.1"/>
    </source>
</evidence>
<dbReference type="Pfam" id="PF00850">
    <property type="entry name" value="Hist_deacetyl"/>
    <property type="match status" value="1"/>
</dbReference>
<dbReference type="InterPro" id="IPR023696">
    <property type="entry name" value="Ureohydrolase_dom_sf"/>
</dbReference>
<sequence length="326" mass="35865">MDLSRRRWRLVFRGVVPVSSGPSAYISHPACAMHNMGKGHPECAERLEAIKDRLMAAGIWDFLLHMDAPAATREQLARVHGMAYLDRLAMISPTHGFVHADPDTAMNPFTLRAAYHAAGAGIAAVDAVMQGKAANAFCGVRPPGHHAEKNNAMGFCFFNNVAVAARHAIEQYGLERVVIVDFDVHHGNGTEDIFCEDPRVMMVSFFQHPFFPYSGDVPRGANMRNFPMPRGTTGAQFRDLVIEQWLPVLNEFAPQFVFISAGFDAHLEDEMSTMGLVEADYAWVTKQLMQIADQYAGGRIVSFLEGGYDLSALGRSVAAHIKALSD</sequence>
<protein>
    <submittedName>
        <fullName evidence="3">Histone deacetylase family protein</fullName>
    </submittedName>
</protein>
<dbReference type="InterPro" id="IPR023801">
    <property type="entry name" value="His_deacetylse_dom"/>
</dbReference>
<feature type="domain" description="Histone deacetylase" evidence="2">
    <location>
        <begin position="40"/>
        <end position="324"/>
    </location>
</feature>
<evidence type="ECO:0000256" key="1">
    <source>
        <dbReference type="ARBA" id="ARBA00005947"/>
    </source>
</evidence>
<dbReference type="Gene3D" id="3.40.800.20">
    <property type="entry name" value="Histone deacetylase domain"/>
    <property type="match status" value="1"/>
</dbReference>
<dbReference type="PRINTS" id="PR01270">
    <property type="entry name" value="HDASUPER"/>
</dbReference>
<gene>
    <name evidence="3" type="ORF">ACFQNF_16555</name>
</gene>
<evidence type="ECO:0000259" key="2">
    <source>
        <dbReference type="Pfam" id="PF00850"/>
    </source>
</evidence>